<feature type="repeat" description="PPR" evidence="8">
    <location>
        <begin position="437"/>
        <end position="471"/>
    </location>
</feature>
<dbReference type="PROSITE" id="PS51375">
    <property type="entry name" value="PPR"/>
    <property type="match status" value="6"/>
</dbReference>
<evidence type="ECO:0000256" key="2">
    <source>
        <dbReference type="ARBA" id="ARBA00022737"/>
    </source>
</evidence>
<dbReference type="InterPro" id="IPR032867">
    <property type="entry name" value="DYW_dom"/>
</dbReference>
<dbReference type="FunFam" id="1.25.40.10:FF:000691">
    <property type="entry name" value="Pentatricopeptide repeat-containing protein"/>
    <property type="match status" value="1"/>
</dbReference>
<sequence length="1266" mass="139798">MLSSALPRGFHAVLVTSGQLRHLDPHLQVPPLLLVNTLISAFSRAALPRLAIPLLRRLLAGAHPLRPDAFTFPPLVRAAPSPASAAQLHSCALRLGLLHPNVFASGSLVHAYLRFGRIADAYRLFDEMPERDVAAWNAMVSGLCRNARATEAVALFGRMVGEGFAGNAVTVSSVLPMCVLLGDRVLALVMHVYAVKHGLDGELFVCNAMIDVYSKLGMLKEARRVFEAMALRDLVTWNSIISGYEQGGQVAAAVDLFHGMRDSGVSPDVLTLVSLASAVAQCGDDSGAKSVHCYVMRRGWDVGDIIAGNAMVDMYAKLSKIDSAQRVFDSLPARDVVSWNTLITGYMQNGLANEAINTYNHMQRHEGLKPIQGTFVSVLPACSHLGALQQGMRMHALAVKTGLFLDVYVGTCLIDLYAKCGKLVEAMLLFQNMDRRSTGPWNAIIAGLGVHGHGEKALSLFSQMQQEGIKPDHVTFVSLLASCSHAGLVDRGRSFFAMMQTMYGILPIAKHYACIVDMLGRAGQLDEAFEFIQDMPIKPDSAVWGALLGACRIYGNVEMGKMASQNLFELDPENVGYYVLMSNMYAKAGKWDGVDEVRSLVRRQNLQKTPGWSSIEVKKAVSVFYSGTQTEPHPQNEDIQRELQHLMAKMRSLGYVPDYSFVLQDVEEDEKEQILNNHSERLAIAYGIISPANAKVAPPTWPVGNENEMRFQEAWLRSAPARSCALPHVQGPSPPSHPIKPASSARVIALPFIRAAAAALSPSSLLSLTDAAATLGAEYFVPLEMLWLLRLSRKMVPRLQKHAEKSTASKEGLNVNDPCPKFCKIISPEDITGKLRIPQEFNTFLENEPRGVISLKGPSRNTWRAELVQDSDGLCFLNGWKEFSVDHQIKADDFLMFRYVGHSQFSVLVLDGETRCQKQSAFLASPGNAQVVESDNAGLGIDADDTIHHYVGDNEGSNAMDPLRTLCIDGSETSKDTENDKGIINGEHAFQHDFQKNGSLPKISISLRMTKERLSRYSFPTSMESVKTGTDSDGTSEPFEGNNEGDNATGYLQGNEKTMDHANNGADDIQLEEGIDGANGLHQEKREEMRIDLANALDTSVLPRQKKLADIIKMCSPVKKFSKSLKKTKAVAKIHESKVSISQRLVIIEKHKEKTLKGTTRLRSYHPFTMEASNVYPKFFMEIPSDIVKKYLPKANAKVALWDPQGRSWEVCYMYCKSSRRAYFCRGWGPFVVGNNIEKDDICLFHFFQKKNIKVEVFRVLQETTQ</sequence>
<dbReference type="InterPro" id="IPR046848">
    <property type="entry name" value="E_motif"/>
</dbReference>
<dbReference type="Pfam" id="PF02362">
    <property type="entry name" value="B3"/>
    <property type="match status" value="2"/>
</dbReference>
<evidence type="ECO:0000256" key="6">
    <source>
        <dbReference type="ARBA" id="ARBA00023163"/>
    </source>
</evidence>
<protein>
    <recommendedName>
        <fullName evidence="10">TF-B3 domain-containing protein</fullName>
    </recommendedName>
</protein>
<comment type="subcellular location">
    <subcellularLocation>
        <location evidence="1">Nucleus</location>
    </subcellularLocation>
</comment>
<dbReference type="GO" id="GO:0003677">
    <property type="term" value="F:DNA binding"/>
    <property type="evidence" value="ECO:0007669"/>
    <property type="project" value="UniProtKB-KW"/>
</dbReference>
<feature type="region of interest" description="Disordered" evidence="9">
    <location>
        <begin position="1019"/>
        <end position="1053"/>
    </location>
</feature>
<dbReference type="SUPFAM" id="SSF101936">
    <property type="entry name" value="DNA-binding pseudobarrel domain"/>
    <property type="match status" value="2"/>
</dbReference>
<accession>A0A5J9WD91</accession>
<evidence type="ECO:0000256" key="7">
    <source>
        <dbReference type="ARBA" id="ARBA00023242"/>
    </source>
</evidence>
<feature type="domain" description="TF-B3" evidence="10">
    <location>
        <begin position="1166"/>
        <end position="1261"/>
    </location>
</feature>
<feature type="repeat" description="PPR" evidence="8">
    <location>
        <begin position="101"/>
        <end position="131"/>
    </location>
</feature>
<feature type="repeat" description="PPR" evidence="8">
    <location>
        <begin position="132"/>
        <end position="166"/>
    </location>
</feature>
<keyword evidence="7" id="KW-0539">Nucleus</keyword>
<dbReference type="InterPro" id="IPR002885">
    <property type="entry name" value="PPR_rpt"/>
</dbReference>
<dbReference type="Gene3D" id="2.40.330.10">
    <property type="entry name" value="DNA-binding pseudobarrel domain"/>
    <property type="match status" value="2"/>
</dbReference>
<evidence type="ECO:0000259" key="10">
    <source>
        <dbReference type="PROSITE" id="PS50863"/>
    </source>
</evidence>
<dbReference type="GO" id="GO:0003723">
    <property type="term" value="F:RNA binding"/>
    <property type="evidence" value="ECO:0007669"/>
    <property type="project" value="InterPro"/>
</dbReference>
<keyword evidence="4" id="KW-0805">Transcription regulation</keyword>
<evidence type="ECO:0000313" key="12">
    <source>
        <dbReference type="Proteomes" id="UP000324897"/>
    </source>
</evidence>
<dbReference type="PANTHER" id="PTHR47926">
    <property type="entry name" value="PENTATRICOPEPTIDE REPEAT-CONTAINING PROTEIN"/>
    <property type="match status" value="1"/>
</dbReference>
<dbReference type="PANTHER" id="PTHR47926:SF486">
    <property type="entry name" value="(WILD MALAYSIAN BANANA) HYPOTHETICAL PROTEIN"/>
    <property type="match status" value="1"/>
</dbReference>
<feature type="repeat" description="PPR" evidence="8">
    <location>
        <begin position="202"/>
        <end position="232"/>
    </location>
</feature>
<dbReference type="InterPro" id="IPR046960">
    <property type="entry name" value="PPR_At4g14850-like_plant"/>
</dbReference>
<dbReference type="FunFam" id="1.25.40.10:FF:000647">
    <property type="entry name" value="Pentatricopeptide repeat-containing protein At4g33990"/>
    <property type="match status" value="1"/>
</dbReference>
<keyword evidence="3" id="KW-0809">Transit peptide</keyword>
<organism evidence="11 12">
    <name type="scientific">Eragrostis curvula</name>
    <name type="common">weeping love grass</name>
    <dbReference type="NCBI Taxonomy" id="38414"/>
    <lineage>
        <taxon>Eukaryota</taxon>
        <taxon>Viridiplantae</taxon>
        <taxon>Streptophyta</taxon>
        <taxon>Embryophyta</taxon>
        <taxon>Tracheophyta</taxon>
        <taxon>Spermatophyta</taxon>
        <taxon>Magnoliopsida</taxon>
        <taxon>Liliopsida</taxon>
        <taxon>Poales</taxon>
        <taxon>Poaceae</taxon>
        <taxon>PACMAD clade</taxon>
        <taxon>Chloridoideae</taxon>
        <taxon>Eragrostideae</taxon>
        <taxon>Eragrostidinae</taxon>
        <taxon>Eragrostis</taxon>
    </lineage>
</organism>
<dbReference type="CDD" id="cd10017">
    <property type="entry name" value="B3_DNA"/>
    <property type="match status" value="2"/>
</dbReference>
<name>A0A5J9WD91_9POAL</name>
<keyword evidence="6" id="KW-0804">Transcription</keyword>
<comment type="caution">
    <text evidence="11">The sequence shown here is derived from an EMBL/GenBank/DDBJ whole genome shotgun (WGS) entry which is preliminary data.</text>
</comment>
<keyword evidence="2" id="KW-0677">Repeat</keyword>
<proteinExistence type="predicted"/>
<dbReference type="InterPro" id="IPR003340">
    <property type="entry name" value="B3_DNA-bd"/>
</dbReference>
<feature type="compositionally biased region" description="Polar residues" evidence="9">
    <location>
        <begin position="1019"/>
        <end position="1035"/>
    </location>
</feature>
<evidence type="ECO:0000256" key="8">
    <source>
        <dbReference type="PROSITE-ProRule" id="PRU00708"/>
    </source>
</evidence>
<dbReference type="FunFam" id="1.25.40.10:FF:000031">
    <property type="entry name" value="Pentatricopeptide repeat-containing protein mitochondrial"/>
    <property type="match status" value="1"/>
</dbReference>
<evidence type="ECO:0000256" key="9">
    <source>
        <dbReference type="SAM" id="MobiDB-lite"/>
    </source>
</evidence>
<dbReference type="GO" id="GO:0008270">
    <property type="term" value="F:zinc ion binding"/>
    <property type="evidence" value="ECO:0007669"/>
    <property type="project" value="InterPro"/>
</dbReference>
<feature type="domain" description="TF-B3" evidence="10">
    <location>
        <begin position="835"/>
        <end position="913"/>
    </location>
</feature>
<evidence type="ECO:0000256" key="5">
    <source>
        <dbReference type="ARBA" id="ARBA00023125"/>
    </source>
</evidence>
<evidence type="ECO:0000256" key="3">
    <source>
        <dbReference type="ARBA" id="ARBA00022946"/>
    </source>
</evidence>
<keyword evidence="5" id="KW-0238">DNA-binding</keyword>
<dbReference type="Gene3D" id="1.25.40.10">
    <property type="entry name" value="Tetratricopeptide repeat domain"/>
    <property type="match status" value="4"/>
</dbReference>
<reference evidence="11 12" key="1">
    <citation type="journal article" date="2019" name="Sci. Rep.">
        <title>A high-quality genome of Eragrostis curvula grass provides insights into Poaceae evolution and supports new strategies to enhance forage quality.</title>
        <authorList>
            <person name="Carballo J."/>
            <person name="Santos B.A.C.M."/>
            <person name="Zappacosta D."/>
            <person name="Garbus I."/>
            <person name="Selva J.P."/>
            <person name="Gallo C.A."/>
            <person name="Diaz A."/>
            <person name="Albertini E."/>
            <person name="Caccamo M."/>
            <person name="Echenique V."/>
        </authorList>
    </citation>
    <scope>NUCLEOTIDE SEQUENCE [LARGE SCALE GENOMIC DNA]</scope>
    <source>
        <strain evidence="12">cv. Victoria</strain>
        <tissue evidence="11">Leaf</tissue>
    </source>
</reference>
<dbReference type="EMBL" id="RWGY01000004">
    <property type="protein sequence ID" value="TVU46662.1"/>
    <property type="molecule type" value="Genomic_DNA"/>
</dbReference>
<dbReference type="GO" id="GO:0005634">
    <property type="term" value="C:nucleus"/>
    <property type="evidence" value="ECO:0007669"/>
    <property type="project" value="UniProtKB-SubCell"/>
</dbReference>
<feature type="non-terminal residue" evidence="11">
    <location>
        <position position="1"/>
    </location>
</feature>
<dbReference type="PROSITE" id="PS50863">
    <property type="entry name" value="B3"/>
    <property type="match status" value="2"/>
</dbReference>
<dbReference type="Pfam" id="PF13041">
    <property type="entry name" value="PPR_2"/>
    <property type="match status" value="4"/>
</dbReference>
<dbReference type="InterPro" id="IPR011990">
    <property type="entry name" value="TPR-like_helical_dom_sf"/>
</dbReference>
<dbReference type="Pfam" id="PF14432">
    <property type="entry name" value="DYW_deaminase"/>
    <property type="match status" value="1"/>
</dbReference>
<gene>
    <name evidence="11" type="ORF">EJB05_06212</name>
</gene>
<dbReference type="Pfam" id="PF20431">
    <property type="entry name" value="E_motif"/>
    <property type="match status" value="1"/>
</dbReference>
<dbReference type="Proteomes" id="UP000324897">
    <property type="component" value="Chromosome 5"/>
</dbReference>
<dbReference type="NCBIfam" id="TIGR00756">
    <property type="entry name" value="PPR"/>
    <property type="match status" value="5"/>
</dbReference>
<dbReference type="SMART" id="SM01019">
    <property type="entry name" value="B3"/>
    <property type="match status" value="2"/>
</dbReference>
<dbReference type="OrthoDB" id="185373at2759"/>
<evidence type="ECO:0000256" key="1">
    <source>
        <dbReference type="ARBA" id="ARBA00004123"/>
    </source>
</evidence>
<feature type="repeat" description="PPR" evidence="8">
    <location>
        <begin position="335"/>
        <end position="370"/>
    </location>
</feature>
<evidence type="ECO:0000313" key="11">
    <source>
        <dbReference type="EMBL" id="TVU46662.1"/>
    </source>
</evidence>
<feature type="compositionally biased region" description="Polar residues" evidence="9">
    <location>
        <begin position="1044"/>
        <end position="1053"/>
    </location>
</feature>
<feature type="repeat" description="PPR" evidence="8">
    <location>
        <begin position="233"/>
        <end position="267"/>
    </location>
</feature>
<dbReference type="AlphaFoldDB" id="A0A5J9WD91"/>
<dbReference type="GO" id="GO:0009451">
    <property type="term" value="P:RNA modification"/>
    <property type="evidence" value="ECO:0007669"/>
    <property type="project" value="InterPro"/>
</dbReference>
<dbReference type="Pfam" id="PF01535">
    <property type="entry name" value="PPR"/>
    <property type="match status" value="4"/>
</dbReference>
<dbReference type="FunFam" id="1.25.40.10:FF:000490">
    <property type="entry name" value="Pentatricopeptide repeat-containing protein chloroplastic"/>
    <property type="match status" value="1"/>
</dbReference>
<keyword evidence="12" id="KW-1185">Reference proteome</keyword>
<dbReference type="InterPro" id="IPR015300">
    <property type="entry name" value="DNA-bd_pseudobarrel_sf"/>
</dbReference>
<evidence type="ECO:0000256" key="4">
    <source>
        <dbReference type="ARBA" id="ARBA00023015"/>
    </source>
</evidence>
<dbReference type="Gramene" id="TVU46662">
    <property type="protein sequence ID" value="TVU46662"/>
    <property type="gene ID" value="EJB05_06212"/>
</dbReference>